<sequence length="72" mass="7647">MAMPAWLGWLRWVDTGKRAGSTNWAGKIGNGRHGLGSATRAESNDDVVGGRCVFGLGSGLVKQGGYGLIERW</sequence>
<dbReference type="EMBL" id="JBEDUW010000340">
    <property type="protein sequence ID" value="KAK9901033.1"/>
    <property type="molecule type" value="Genomic_DNA"/>
</dbReference>
<gene>
    <name evidence="1" type="ORF">M0R45_002302</name>
</gene>
<evidence type="ECO:0000313" key="1">
    <source>
        <dbReference type="EMBL" id="KAK9901033.1"/>
    </source>
</evidence>
<accession>A0AAW1VJR7</accession>
<comment type="caution">
    <text evidence="1">The sequence shown here is derived from an EMBL/GenBank/DDBJ whole genome shotgun (WGS) entry which is preliminary data.</text>
</comment>
<protein>
    <submittedName>
        <fullName evidence="1">Uncharacterized protein</fullName>
    </submittedName>
</protein>
<dbReference type="AlphaFoldDB" id="A0AAW1VJR7"/>
<reference evidence="1 2" key="1">
    <citation type="journal article" date="2023" name="G3 (Bethesda)">
        <title>A chromosome-length genome assembly and annotation of blackberry (Rubus argutus, cv. 'Hillquist').</title>
        <authorList>
            <person name="Bruna T."/>
            <person name="Aryal R."/>
            <person name="Dudchenko O."/>
            <person name="Sargent D.J."/>
            <person name="Mead D."/>
            <person name="Buti M."/>
            <person name="Cavallini A."/>
            <person name="Hytonen T."/>
            <person name="Andres J."/>
            <person name="Pham M."/>
            <person name="Weisz D."/>
            <person name="Mascagni F."/>
            <person name="Usai G."/>
            <person name="Natali L."/>
            <person name="Bassil N."/>
            <person name="Fernandez G.E."/>
            <person name="Lomsadze A."/>
            <person name="Armour M."/>
            <person name="Olukolu B."/>
            <person name="Poorten T."/>
            <person name="Britton C."/>
            <person name="Davik J."/>
            <person name="Ashrafi H."/>
            <person name="Aiden E.L."/>
            <person name="Borodovsky M."/>
            <person name="Worthington M."/>
        </authorList>
    </citation>
    <scope>NUCLEOTIDE SEQUENCE [LARGE SCALE GENOMIC DNA]</scope>
    <source>
        <strain evidence="1">PI 553951</strain>
    </source>
</reference>
<proteinExistence type="predicted"/>
<organism evidence="1 2">
    <name type="scientific">Rubus argutus</name>
    <name type="common">Southern blackberry</name>
    <dbReference type="NCBI Taxonomy" id="59490"/>
    <lineage>
        <taxon>Eukaryota</taxon>
        <taxon>Viridiplantae</taxon>
        <taxon>Streptophyta</taxon>
        <taxon>Embryophyta</taxon>
        <taxon>Tracheophyta</taxon>
        <taxon>Spermatophyta</taxon>
        <taxon>Magnoliopsida</taxon>
        <taxon>eudicotyledons</taxon>
        <taxon>Gunneridae</taxon>
        <taxon>Pentapetalae</taxon>
        <taxon>rosids</taxon>
        <taxon>fabids</taxon>
        <taxon>Rosales</taxon>
        <taxon>Rosaceae</taxon>
        <taxon>Rosoideae</taxon>
        <taxon>Rosoideae incertae sedis</taxon>
        <taxon>Rubus</taxon>
    </lineage>
</organism>
<keyword evidence="2" id="KW-1185">Reference proteome</keyword>
<evidence type="ECO:0000313" key="2">
    <source>
        <dbReference type="Proteomes" id="UP001457282"/>
    </source>
</evidence>
<dbReference type="Proteomes" id="UP001457282">
    <property type="component" value="Unassembled WGS sequence"/>
</dbReference>
<name>A0AAW1VJR7_RUBAR</name>